<evidence type="ECO:0000256" key="3">
    <source>
        <dbReference type="ARBA" id="ARBA00022593"/>
    </source>
</evidence>
<organism evidence="7 8">
    <name type="scientific">Chlamydomonas eustigma</name>
    <dbReference type="NCBI Taxonomy" id="1157962"/>
    <lineage>
        <taxon>Eukaryota</taxon>
        <taxon>Viridiplantae</taxon>
        <taxon>Chlorophyta</taxon>
        <taxon>core chlorophytes</taxon>
        <taxon>Chlorophyceae</taxon>
        <taxon>CS clade</taxon>
        <taxon>Chlamydomonadales</taxon>
        <taxon>Chlamydomonadaceae</taxon>
        <taxon>Chlamydomonas</taxon>
    </lineage>
</organism>
<keyword evidence="6" id="KW-1133">Transmembrane helix</keyword>
<evidence type="ECO:0000313" key="7">
    <source>
        <dbReference type="EMBL" id="GAX76014.1"/>
    </source>
</evidence>
<dbReference type="EMBL" id="BEGY01000015">
    <property type="protein sequence ID" value="GAX76014.1"/>
    <property type="molecule type" value="Genomic_DNA"/>
</dbReference>
<gene>
    <name evidence="7" type="ORF">CEUSTIGMA_g3457.t1</name>
</gene>
<evidence type="ECO:0000256" key="2">
    <source>
        <dbReference type="ARBA" id="ARBA00008194"/>
    </source>
</evidence>
<sequence>MAANATFSYKDHVQVLNGFLAKSDGKDKLTALIQYACMFLSAGEPGNVKKIQASVTAARKVFRVMRPLESIVPIINQPGFTGKQHVILEAVGKIKAILMALYFGGDHFVWAHQIGIVPANKTSAERWQKISLYSWALGSVCTMFQETWQIVGLTVVRQEGETEEEYNKRVDAARDQIHQRLLVLLHACVQAALACGLLQVLPFKPRTVGALGIIASAMNCYFLLPSYPKLAVKSKQLARKEYLLLRQTGLWGMQINVLDETFLELFNLSIKRKGPTEDASS</sequence>
<dbReference type="InterPro" id="IPR008733">
    <property type="entry name" value="PEX11"/>
</dbReference>
<comment type="subcellular location">
    <subcellularLocation>
        <location evidence="1">Peroxisome membrane</location>
        <topology evidence="1">Multi-pass membrane protein</topology>
    </subcellularLocation>
</comment>
<keyword evidence="3" id="KW-0962">Peroxisome biogenesis</keyword>
<keyword evidence="4 6" id="KW-0472">Membrane</keyword>
<evidence type="ECO:0000256" key="1">
    <source>
        <dbReference type="ARBA" id="ARBA00004585"/>
    </source>
</evidence>
<keyword evidence="8" id="KW-1185">Reference proteome</keyword>
<evidence type="ECO:0000256" key="6">
    <source>
        <dbReference type="SAM" id="Phobius"/>
    </source>
</evidence>
<feature type="transmembrane region" description="Helical" evidence="6">
    <location>
        <begin position="207"/>
        <end position="224"/>
    </location>
</feature>
<dbReference type="Proteomes" id="UP000232323">
    <property type="component" value="Unassembled WGS sequence"/>
</dbReference>
<evidence type="ECO:0000313" key="8">
    <source>
        <dbReference type="Proteomes" id="UP000232323"/>
    </source>
</evidence>
<name>A0A250WYU0_9CHLO</name>
<evidence type="ECO:0000256" key="5">
    <source>
        <dbReference type="ARBA" id="ARBA00023140"/>
    </source>
</evidence>
<keyword evidence="5" id="KW-0576">Peroxisome</keyword>
<dbReference type="GO" id="GO:0016559">
    <property type="term" value="P:peroxisome fission"/>
    <property type="evidence" value="ECO:0007669"/>
    <property type="project" value="InterPro"/>
</dbReference>
<feature type="transmembrane region" description="Helical" evidence="6">
    <location>
        <begin position="181"/>
        <end position="201"/>
    </location>
</feature>
<dbReference type="AlphaFoldDB" id="A0A250WYU0"/>
<keyword evidence="6" id="KW-0812">Transmembrane</keyword>
<dbReference type="GO" id="GO:0042802">
    <property type="term" value="F:identical protein binding"/>
    <property type="evidence" value="ECO:0007669"/>
    <property type="project" value="UniProtKB-ARBA"/>
</dbReference>
<reference evidence="7 8" key="1">
    <citation type="submission" date="2017-08" db="EMBL/GenBank/DDBJ databases">
        <title>Acidophilic green algal genome provides insights into adaptation to an acidic environment.</title>
        <authorList>
            <person name="Hirooka S."/>
            <person name="Hirose Y."/>
            <person name="Kanesaki Y."/>
            <person name="Higuchi S."/>
            <person name="Fujiwara T."/>
            <person name="Onuma R."/>
            <person name="Era A."/>
            <person name="Ohbayashi R."/>
            <person name="Uzuka A."/>
            <person name="Nozaki H."/>
            <person name="Yoshikawa H."/>
            <person name="Miyagishima S.Y."/>
        </authorList>
    </citation>
    <scope>NUCLEOTIDE SEQUENCE [LARGE SCALE GENOMIC DNA]</scope>
    <source>
        <strain evidence="7 8">NIES-2499</strain>
    </source>
</reference>
<comment type="caution">
    <text evidence="7">The sequence shown here is derived from an EMBL/GenBank/DDBJ whole genome shotgun (WGS) entry which is preliminary data.</text>
</comment>
<accession>A0A250WYU0</accession>
<evidence type="ECO:0000256" key="4">
    <source>
        <dbReference type="ARBA" id="ARBA00023136"/>
    </source>
</evidence>
<dbReference type="STRING" id="1157962.A0A250WYU0"/>
<dbReference type="Pfam" id="PF05648">
    <property type="entry name" value="PEX11"/>
    <property type="match status" value="1"/>
</dbReference>
<dbReference type="PANTHER" id="PTHR12652">
    <property type="entry name" value="PEROXISOMAL BIOGENESIS FACTOR 11"/>
    <property type="match status" value="1"/>
</dbReference>
<dbReference type="PANTHER" id="PTHR12652:SF50">
    <property type="entry name" value="PEROXIN 11"/>
    <property type="match status" value="1"/>
</dbReference>
<dbReference type="OrthoDB" id="411017at2759"/>
<protein>
    <recommendedName>
        <fullName evidence="9">Peroxisomal membrane protein 11C</fullName>
    </recommendedName>
</protein>
<evidence type="ECO:0008006" key="9">
    <source>
        <dbReference type="Google" id="ProtNLM"/>
    </source>
</evidence>
<dbReference type="GO" id="GO:0005778">
    <property type="term" value="C:peroxisomal membrane"/>
    <property type="evidence" value="ECO:0007669"/>
    <property type="project" value="UniProtKB-SubCell"/>
</dbReference>
<proteinExistence type="inferred from homology"/>
<dbReference type="GO" id="GO:0044375">
    <property type="term" value="P:regulation of peroxisome size"/>
    <property type="evidence" value="ECO:0007669"/>
    <property type="project" value="UniProtKB-ARBA"/>
</dbReference>
<comment type="similarity">
    <text evidence="2">Belongs to the peroxin-11 family.</text>
</comment>